<organism evidence="3 4">
    <name type="scientific">Spinactinospora alkalitolerans</name>
    <dbReference type="NCBI Taxonomy" id="687207"/>
    <lineage>
        <taxon>Bacteria</taxon>
        <taxon>Bacillati</taxon>
        <taxon>Actinomycetota</taxon>
        <taxon>Actinomycetes</taxon>
        <taxon>Streptosporangiales</taxon>
        <taxon>Nocardiopsidaceae</taxon>
        <taxon>Spinactinospora</taxon>
    </lineage>
</organism>
<dbReference type="Proteomes" id="UP000589036">
    <property type="component" value="Unassembled WGS sequence"/>
</dbReference>
<feature type="transmembrane region" description="Helical" evidence="1">
    <location>
        <begin position="404"/>
        <end position="425"/>
    </location>
</feature>
<evidence type="ECO:0000259" key="2">
    <source>
        <dbReference type="Pfam" id="PF07158"/>
    </source>
</evidence>
<dbReference type="InterPro" id="IPR009827">
    <property type="entry name" value="MatC_N"/>
</dbReference>
<dbReference type="EMBL" id="JACCCC010000001">
    <property type="protein sequence ID" value="NYE46306.1"/>
    <property type="molecule type" value="Genomic_DNA"/>
</dbReference>
<dbReference type="PANTHER" id="PTHR42826">
    <property type="entry name" value="DICARBOXYLATE TRANSPORTER 2.1, CHLOROPLASTIC"/>
    <property type="match status" value="1"/>
</dbReference>
<feature type="transmembrane region" description="Helical" evidence="1">
    <location>
        <begin position="139"/>
        <end position="163"/>
    </location>
</feature>
<feature type="transmembrane region" description="Helical" evidence="1">
    <location>
        <begin position="175"/>
        <end position="195"/>
    </location>
</feature>
<keyword evidence="1" id="KW-0472">Membrane</keyword>
<keyword evidence="1" id="KW-0812">Transmembrane</keyword>
<dbReference type="InterPro" id="IPR030676">
    <property type="entry name" value="CitT-rel"/>
</dbReference>
<evidence type="ECO:0000313" key="4">
    <source>
        <dbReference type="Proteomes" id="UP000589036"/>
    </source>
</evidence>
<keyword evidence="1" id="KW-1133">Transmembrane helix</keyword>
<comment type="caution">
    <text evidence="3">The sequence shown here is derived from an EMBL/GenBank/DDBJ whole genome shotgun (WGS) entry which is preliminary data.</text>
</comment>
<feature type="transmembrane region" description="Helical" evidence="1">
    <location>
        <begin position="313"/>
        <end position="338"/>
    </location>
</feature>
<evidence type="ECO:0000313" key="3">
    <source>
        <dbReference type="EMBL" id="NYE46306.1"/>
    </source>
</evidence>
<reference evidence="3 4" key="1">
    <citation type="submission" date="2020-07" db="EMBL/GenBank/DDBJ databases">
        <title>Sequencing the genomes of 1000 actinobacteria strains.</title>
        <authorList>
            <person name="Klenk H.-P."/>
        </authorList>
    </citation>
    <scope>NUCLEOTIDE SEQUENCE [LARGE SCALE GENOMIC DNA]</scope>
    <source>
        <strain evidence="3 4">CXB654</strain>
    </source>
</reference>
<dbReference type="Pfam" id="PF07158">
    <property type="entry name" value="MatC_N"/>
    <property type="match status" value="1"/>
</dbReference>
<protein>
    <submittedName>
        <fullName evidence="3">Di/tricarboxylate transporter</fullName>
    </submittedName>
</protein>
<keyword evidence="4" id="KW-1185">Reference proteome</keyword>
<name>A0A852TPK7_9ACTN</name>
<feature type="transmembrane region" description="Helical" evidence="1">
    <location>
        <begin position="91"/>
        <end position="108"/>
    </location>
</feature>
<feature type="transmembrane region" description="Helical" evidence="1">
    <location>
        <begin position="283"/>
        <end position="301"/>
    </location>
</feature>
<feature type="transmembrane region" description="Helical" evidence="1">
    <location>
        <begin position="114"/>
        <end position="132"/>
    </location>
</feature>
<feature type="transmembrane region" description="Helical" evidence="1">
    <location>
        <begin position="240"/>
        <end position="271"/>
    </location>
</feature>
<evidence type="ECO:0000256" key="1">
    <source>
        <dbReference type="SAM" id="Phobius"/>
    </source>
</evidence>
<dbReference type="AlphaFoldDB" id="A0A852TPK7"/>
<dbReference type="RefSeq" id="WP_179642431.1">
    <property type="nucleotide sequence ID" value="NZ_BAAAYY010000022.1"/>
</dbReference>
<feature type="domain" description="Dicarboxylate carrier MatC N-terminal" evidence="2">
    <location>
        <begin position="1"/>
        <end position="149"/>
    </location>
</feature>
<gene>
    <name evidence="3" type="ORF">HDA32_001426</name>
</gene>
<accession>A0A852TPK7</accession>
<proteinExistence type="predicted"/>
<feature type="transmembrane region" description="Helical" evidence="1">
    <location>
        <begin position="350"/>
        <end position="371"/>
    </location>
</feature>
<sequence length="429" mass="43483">MSLQLLSALGLVLVFAVAMARPVSIGVIALIAAFVVGTVFAGETADEIATGFPGGLFVTLVGVTYLFAIAKANGCVDWMVQSAVRVVRGRPAAIPWAFFALAAILTSIGAVSPATVAVLFPIAMSLAAVYGIRPLLMGLLTNLGATAGSFSPLGIFGIIVNGVMDGNDMGSNPALLYATTFVGSLVAAVVTFFLYGGRGLLRRGSPEQDGGSPAEGTGGGTATVTALDPVTLNAERITTLIGFVVLVIGALLFGVDIGFLAVAVAGAVAVLFPAHAKGAIEHVSWGVVLLVGGLVTYVELLERIGTIDWLGSGVANVGSPLIAALLICLIGAVVSAFASTTGMLSALIPLAVPLIATGHIEALGLMIALSLSSSLVDVSPFSTNGALALANAPEKERDRVYRGLLTFGLAMIVIAPLVSWLAFVVPGWV</sequence>
<feature type="transmembrane region" description="Helical" evidence="1">
    <location>
        <begin position="49"/>
        <end position="70"/>
    </location>
</feature>